<organism evidence="1 2">
    <name type="scientific">Naganishia adeliensis</name>
    <dbReference type="NCBI Taxonomy" id="92952"/>
    <lineage>
        <taxon>Eukaryota</taxon>
        <taxon>Fungi</taxon>
        <taxon>Dikarya</taxon>
        <taxon>Basidiomycota</taxon>
        <taxon>Agaricomycotina</taxon>
        <taxon>Tremellomycetes</taxon>
        <taxon>Filobasidiales</taxon>
        <taxon>Filobasidiaceae</taxon>
        <taxon>Naganishia</taxon>
    </lineage>
</organism>
<protein>
    <submittedName>
        <fullName evidence="1">Uncharacterized protein</fullName>
    </submittedName>
</protein>
<name>A0ACC2VJD2_9TREE</name>
<evidence type="ECO:0000313" key="1">
    <source>
        <dbReference type="EMBL" id="KAJ9099027.1"/>
    </source>
</evidence>
<accession>A0ACC2VJD2</accession>
<evidence type="ECO:0000313" key="2">
    <source>
        <dbReference type="Proteomes" id="UP001230649"/>
    </source>
</evidence>
<sequence length="182" mass="20133">MPPKYKMTAFLKKYETTIIEPCDHIKGNLSPVMLLPYVDKFVASTFYVRHNLFLGNNKYYVQKGLVVGSYAAPPPCSTADAPAEILVSSNLANLTSFEPAVQADDEQRNDSDNDLGDEGDDPPPSGHHHEQENVPVTYADPEQSPGSRGIECWCNLSSGGCHICPCSEDEEKKEEWDEIQVV</sequence>
<keyword evidence="2" id="KW-1185">Reference proteome</keyword>
<gene>
    <name evidence="1" type="ORF">QFC20_005784</name>
</gene>
<proteinExistence type="predicted"/>
<comment type="caution">
    <text evidence="1">The sequence shown here is derived from an EMBL/GenBank/DDBJ whole genome shotgun (WGS) entry which is preliminary data.</text>
</comment>
<reference evidence="1" key="1">
    <citation type="submission" date="2023-04" db="EMBL/GenBank/DDBJ databases">
        <title>Draft Genome sequencing of Naganishia species isolated from polar environments using Oxford Nanopore Technology.</title>
        <authorList>
            <person name="Leo P."/>
            <person name="Venkateswaran K."/>
        </authorList>
    </citation>
    <scope>NUCLEOTIDE SEQUENCE</scope>
    <source>
        <strain evidence="1">MNA-CCFEE 5262</strain>
    </source>
</reference>
<dbReference type="EMBL" id="JASBWS010000086">
    <property type="protein sequence ID" value="KAJ9099027.1"/>
    <property type="molecule type" value="Genomic_DNA"/>
</dbReference>
<dbReference type="Proteomes" id="UP001230649">
    <property type="component" value="Unassembled WGS sequence"/>
</dbReference>